<keyword evidence="10 16" id="KW-0326">Glycosidase</keyword>
<keyword evidence="6" id="KW-0735">Signal-anchor</keyword>
<dbReference type="GO" id="GO:0009251">
    <property type="term" value="P:glucan catabolic process"/>
    <property type="evidence" value="ECO:0007669"/>
    <property type="project" value="TreeGrafter"/>
</dbReference>
<dbReference type="AlphaFoldDB" id="A0A8K1CLV2"/>
<dbReference type="Gene3D" id="3.20.20.80">
    <property type="entry name" value="Glycosidases"/>
    <property type="match status" value="1"/>
</dbReference>
<keyword evidence="7" id="KW-1133">Transmembrane helix</keyword>
<proteinExistence type="inferred from homology"/>
<reference evidence="20" key="1">
    <citation type="submission" date="2019-03" db="EMBL/GenBank/DDBJ databases">
        <title>Long read genome sequence of the mycoparasitic Pythium oligandrum ATCC 38472 isolated from sugarbeet rhizosphere.</title>
        <authorList>
            <person name="Gaulin E."/>
        </authorList>
    </citation>
    <scope>NUCLEOTIDE SEQUENCE</scope>
    <source>
        <strain evidence="20">ATCC 38472_TT</strain>
    </source>
</reference>
<evidence type="ECO:0000256" key="13">
    <source>
        <dbReference type="ARBA" id="ARBA00037126"/>
    </source>
</evidence>
<sequence length="465" mass="53158">MRLLVLATTVFAALCTAQSSEDVPTKNLSAPSLDFSAVAQWRSVDQAHVVPPEDHKPSNPSHVRGGKGNKPRPPHYHHEAKKQHHSIRAPSESGAKHIQYAIRSGKIQSRGVNLGGWLVGEHWMTAWADIWRGLTDEQANGGEQVAFRNIPRDDAIGRYKWHRDTFITEEEIAKIAAAGLNTVRVPIGYWIIGYDNFDSSHKRQWENFAPGGLDYIDRLIRDWAKKHNVAVMLSMHGAKGSQNGADHSAPEQPGASFWSWYSENVASTLDAVKFLANRYKNEDAFLGIGLLNEPSGSTSRDVLYKYYQDAYQAIRIDGQNDCVLTIAPLLWEQSPWFMTEVLPHSTNVWVEWHRYFVWGYENASPDYILNGAMDEYRRDVEIWKQRSNKRMFIGEFSLATAGKFNDMDSTKEFMRRQLRVLLDNVDGGWTFWSWRIYGDEWGVNGWSLRSLLQNGVWPVMEPQQY</sequence>
<comment type="caution">
    <text evidence="20">The sequence shown here is derived from an EMBL/GenBank/DDBJ whole genome shotgun (WGS) entry which is preliminary data.</text>
</comment>
<evidence type="ECO:0000256" key="16">
    <source>
        <dbReference type="RuleBase" id="RU361153"/>
    </source>
</evidence>
<dbReference type="EC" id="3.2.1.58" evidence="14"/>
<evidence type="ECO:0000256" key="9">
    <source>
        <dbReference type="ARBA" id="ARBA00023180"/>
    </source>
</evidence>
<dbReference type="GO" id="GO:0071555">
    <property type="term" value="P:cell wall organization"/>
    <property type="evidence" value="ECO:0007669"/>
    <property type="project" value="UniProtKB-KW"/>
</dbReference>
<name>A0A8K1CLV2_PYTOL</name>
<evidence type="ECO:0000256" key="17">
    <source>
        <dbReference type="SAM" id="MobiDB-lite"/>
    </source>
</evidence>
<evidence type="ECO:0000256" key="5">
    <source>
        <dbReference type="ARBA" id="ARBA00022801"/>
    </source>
</evidence>
<keyword evidence="4" id="KW-0812">Transmembrane</keyword>
<dbReference type="Pfam" id="PF00150">
    <property type="entry name" value="Cellulase"/>
    <property type="match status" value="1"/>
</dbReference>
<dbReference type="InterPro" id="IPR001547">
    <property type="entry name" value="Glyco_hydro_5"/>
</dbReference>
<feature type="chain" id="PRO_5035444096" description="glucan 1,3-beta-glucosidase" evidence="18">
    <location>
        <begin position="18"/>
        <end position="465"/>
    </location>
</feature>
<keyword evidence="8" id="KW-0472">Membrane</keyword>
<dbReference type="PANTHER" id="PTHR31297:SF34">
    <property type="entry name" value="GLUCAN 1,3-BETA-GLUCOSIDASE 2"/>
    <property type="match status" value="1"/>
</dbReference>
<evidence type="ECO:0000256" key="15">
    <source>
        <dbReference type="ARBA" id="ARBA00041260"/>
    </source>
</evidence>
<dbReference type="OrthoDB" id="1887033at2759"/>
<dbReference type="InterPro" id="IPR018087">
    <property type="entry name" value="Glyco_hydro_5_CS"/>
</dbReference>
<dbReference type="GO" id="GO:0004338">
    <property type="term" value="F:glucan exo-1,3-beta-glucosidase activity"/>
    <property type="evidence" value="ECO:0007669"/>
    <property type="project" value="UniProtKB-EC"/>
</dbReference>
<keyword evidence="3" id="KW-1003">Cell membrane</keyword>
<dbReference type="Proteomes" id="UP000794436">
    <property type="component" value="Unassembled WGS sequence"/>
</dbReference>
<feature type="domain" description="Glycoside hydrolase family 5" evidence="19">
    <location>
        <begin position="153"/>
        <end position="436"/>
    </location>
</feature>
<evidence type="ECO:0000256" key="11">
    <source>
        <dbReference type="ARBA" id="ARBA00023316"/>
    </source>
</evidence>
<evidence type="ECO:0000256" key="7">
    <source>
        <dbReference type="ARBA" id="ARBA00022989"/>
    </source>
</evidence>
<organism evidence="20 21">
    <name type="scientific">Pythium oligandrum</name>
    <name type="common">Mycoparasitic fungus</name>
    <dbReference type="NCBI Taxonomy" id="41045"/>
    <lineage>
        <taxon>Eukaryota</taxon>
        <taxon>Sar</taxon>
        <taxon>Stramenopiles</taxon>
        <taxon>Oomycota</taxon>
        <taxon>Peronosporomycetes</taxon>
        <taxon>Pythiales</taxon>
        <taxon>Pythiaceae</taxon>
        <taxon>Pythium</taxon>
    </lineage>
</organism>
<evidence type="ECO:0000313" key="21">
    <source>
        <dbReference type="Proteomes" id="UP000794436"/>
    </source>
</evidence>
<gene>
    <name evidence="20" type="ORF">Poli38472_009182</name>
</gene>
<evidence type="ECO:0000259" key="19">
    <source>
        <dbReference type="Pfam" id="PF00150"/>
    </source>
</evidence>
<evidence type="ECO:0000256" key="10">
    <source>
        <dbReference type="ARBA" id="ARBA00023295"/>
    </source>
</evidence>
<comment type="function">
    <text evidence="13">Glucosidase involved in the degradation of cellulosic biomass. Active on lichenan.</text>
</comment>
<keyword evidence="9" id="KW-0325">Glycoprotein</keyword>
<evidence type="ECO:0000256" key="1">
    <source>
        <dbReference type="ARBA" id="ARBA00004401"/>
    </source>
</evidence>
<evidence type="ECO:0000256" key="12">
    <source>
        <dbReference type="ARBA" id="ARBA00036824"/>
    </source>
</evidence>
<dbReference type="GO" id="GO:0009986">
    <property type="term" value="C:cell surface"/>
    <property type="evidence" value="ECO:0007669"/>
    <property type="project" value="TreeGrafter"/>
</dbReference>
<evidence type="ECO:0000256" key="4">
    <source>
        <dbReference type="ARBA" id="ARBA00022692"/>
    </source>
</evidence>
<keyword evidence="18" id="KW-0732">Signal</keyword>
<dbReference type="GO" id="GO:0005886">
    <property type="term" value="C:plasma membrane"/>
    <property type="evidence" value="ECO:0007669"/>
    <property type="project" value="UniProtKB-SubCell"/>
</dbReference>
<evidence type="ECO:0000256" key="3">
    <source>
        <dbReference type="ARBA" id="ARBA00022475"/>
    </source>
</evidence>
<dbReference type="InterPro" id="IPR017853">
    <property type="entry name" value="GH"/>
</dbReference>
<evidence type="ECO:0000256" key="14">
    <source>
        <dbReference type="ARBA" id="ARBA00038929"/>
    </source>
</evidence>
<dbReference type="FunFam" id="3.20.20.80:FF:000113">
    <property type="entry name" value="Glucan 1,3-beta-glucosidase"/>
    <property type="match status" value="1"/>
</dbReference>
<feature type="region of interest" description="Disordered" evidence="17">
    <location>
        <begin position="49"/>
        <end position="93"/>
    </location>
</feature>
<accession>A0A8K1CLV2</accession>
<dbReference type="PANTHER" id="PTHR31297">
    <property type="entry name" value="GLUCAN ENDO-1,6-BETA-GLUCOSIDASE B"/>
    <property type="match status" value="1"/>
</dbReference>
<evidence type="ECO:0000256" key="2">
    <source>
        <dbReference type="ARBA" id="ARBA00005641"/>
    </source>
</evidence>
<keyword evidence="21" id="KW-1185">Reference proteome</keyword>
<dbReference type="PROSITE" id="PS00659">
    <property type="entry name" value="GLYCOSYL_HYDROL_F5"/>
    <property type="match status" value="1"/>
</dbReference>
<feature type="compositionally biased region" description="Basic residues" evidence="17">
    <location>
        <begin position="64"/>
        <end position="87"/>
    </location>
</feature>
<protein>
    <recommendedName>
        <fullName evidence="14">glucan 1,3-beta-glucosidase</fullName>
        <ecNumber evidence="14">3.2.1.58</ecNumber>
    </recommendedName>
    <alternativeName>
        <fullName evidence="15">Exo-1,3-beta-glucanase D</fullName>
    </alternativeName>
</protein>
<evidence type="ECO:0000256" key="18">
    <source>
        <dbReference type="SAM" id="SignalP"/>
    </source>
</evidence>
<dbReference type="InterPro" id="IPR050386">
    <property type="entry name" value="Glycosyl_hydrolase_5"/>
</dbReference>
<evidence type="ECO:0000313" key="20">
    <source>
        <dbReference type="EMBL" id="TMW65015.1"/>
    </source>
</evidence>
<keyword evidence="11" id="KW-0961">Cell wall biogenesis/degradation</keyword>
<dbReference type="GO" id="GO:0005576">
    <property type="term" value="C:extracellular region"/>
    <property type="evidence" value="ECO:0007669"/>
    <property type="project" value="TreeGrafter"/>
</dbReference>
<evidence type="ECO:0000256" key="6">
    <source>
        <dbReference type="ARBA" id="ARBA00022968"/>
    </source>
</evidence>
<dbReference type="SUPFAM" id="SSF51445">
    <property type="entry name" value="(Trans)glycosidases"/>
    <property type="match status" value="1"/>
</dbReference>
<comment type="subcellular location">
    <subcellularLocation>
        <location evidence="1">Cell membrane</location>
        <topology evidence="1">Single-pass type II membrane protein</topology>
    </subcellularLocation>
</comment>
<comment type="catalytic activity">
    <reaction evidence="12">
        <text>Successive hydrolysis of beta-D-glucose units from the non-reducing ends of (1-&gt;3)-beta-D-glucans, releasing alpha-glucose.</text>
        <dbReference type="EC" id="3.2.1.58"/>
    </reaction>
</comment>
<evidence type="ECO:0000256" key="8">
    <source>
        <dbReference type="ARBA" id="ARBA00023136"/>
    </source>
</evidence>
<dbReference type="EMBL" id="SPLM01000038">
    <property type="protein sequence ID" value="TMW65015.1"/>
    <property type="molecule type" value="Genomic_DNA"/>
</dbReference>
<comment type="similarity">
    <text evidence="2 16">Belongs to the glycosyl hydrolase 5 (cellulase A) family.</text>
</comment>
<keyword evidence="5 16" id="KW-0378">Hydrolase</keyword>
<feature type="signal peptide" evidence="18">
    <location>
        <begin position="1"/>
        <end position="17"/>
    </location>
</feature>